<evidence type="ECO:0000313" key="3">
    <source>
        <dbReference type="Proteomes" id="UP000886469"/>
    </source>
</evidence>
<evidence type="ECO:0000256" key="1">
    <source>
        <dbReference type="SAM" id="MobiDB-lite"/>
    </source>
</evidence>
<evidence type="ECO:0000313" key="2">
    <source>
        <dbReference type="EMBL" id="NMQ06028.1"/>
    </source>
</evidence>
<feature type="region of interest" description="Disordered" evidence="1">
    <location>
        <begin position="1"/>
        <end position="56"/>
    </location>
</feature>
<reference evidence="2" key="1">
    <citation type="submission" date="2019-03" db="EMBL/GenBank/DDBJ databases">
        <title>Metabolic reconstructions from genomes of highly enriched 'Candidatus Accumulibacter' and 'Candidatus Competibacter' bioreactor populations.</title>
        <authorList>
            <person name="Annavajhala M.K."/>
            <person name="Welles L."/>
            <person name="Abbas B."/>
            <person name="Sorokin D."/>
            <person name="Park H."/>
            <person name="Van Loosdrecht M."/>
            <person name="Chandran K."/>
        </authorList>
    </citation>
    <scope>NUCLEOTIDE SEQUENCE</scope>
    <source>
        <strain evidence="2">SBR_L</strain>
    </source>
</reference>
<protein>
    <submittedName>
        <fullName evidence="2">Uncharacterized protein</fullName>
    </submittedName>
</protein>
<feature type="compositionally biased region" description="Basic and acidic residues" evidence="1">
    <location>
        <begin position="27"/>
        <end position="56"/>
    </location>
</feature>
<feature type="compositionally biased region" description="Basic residues" evidence="1">
    <location>
        <begin position="9"/>
        <end position="18"/>
    </location>
</feature>
<accession>A0ABX1TAA3</accession>
<dbReference type="EMBL" id="SPMX01000033">
    <property type="protein sequence ID" value="NMQ06028.1"/>
    <property type="molecule type" value="Genomic_DNA"/>
</dbReference>
<keyword evidence="3" id="KW-1185">Reference proteome</keyword>
<gene>
    <name evidence="2" type="ORF">E4Q08_12555</name>
</gene>
<organism evidence="2 3">
    <name type="scientific">Candidatus Accumulibacter contiguus</name>
    <dbReference type="NCBI Taxonomy" id="2954381"/>
    <lineage>
        <taxon>Bacteria</taxon>
        <taxon>Pseudomonadati</taxon>
        <taxon>Pseudomonadota</taxon>
        <taxon>Betaproteobacteria</taxon>
        <taxon>Candidatus Accumulibacter</taxon>
    </lineage>
</organism>
<proteinExistence type="predicted"/>
<dbReference type="RefSeq" id="WP_169070630.1">
    <property type="nucleotide sequence ID" value="NZ_SPMX01000033.1"/>
</dbReference>
<dbReference type="Proteomes" id="UP000886469">
    <property type="component" value="Unassembled WGS sequence"/>
</dbReference>
<sequence length="78" mass="9062">MMLPYVRTHSSRKDRSVRRAPAGQQELDARLSDEAHHCYRQKPKDADAEDLKGDDRKEAECDISGDIFVLTWVYPEEK</sequence>
<comment type="caution">
    <text evidence="2">The sequence shown here is derived from an EMBL/GenBank/DDBJ whole genome shotgun (WGS) entry which is preliminary data.</text>
</comment>
<name>A0ABX1TAA3_9PROT</name>